<reference evidence="3 4" key="1">
    <citation type="submission" date="2016-12" db="EMBL/GenBank/DDBJ databases">
        <title>The draft genome sequence of HSLHS2.</title>
        <authorList>
            <person name="Hu D."/>
            <person name="Wang L."/>
            <person name="Shao Z."/>
        </authorList>
    </citation>
    <scope>NUCLEOTIDE SEQUENCE [LARGE SCALE GENOMIC DNA]</scope>
    <source>
        <strain evidence="3">MCCC 1A06712</strain>
    </source>
</reference>
<feature type="domain" description="Response regulatory" evidence="2">
    <location>
        <begin position="7"/>
        <end position="123"/>
    </location>
</feature>
<dbReference type="SUPFAM" id="SSF52172">
    <property type="entry name" value="CheY-like"/>
    <property type="match status" value="1"/>
</dbReference>
<dbReference type="Pfam" id="PF00072">
    <property type="entry name" value="Response_reg"/>
    <property type="match status" value="1"/>
</dbReference>
<evidence type="ECO:0000256" key="1">
    <source>
        <dbReference type="PROSITE-ProRule" id="PRU00169"/>
    </source>
</evidence>
<dbReference type="InterPro" id="IPR001789">
    <property type="entry name" value="Sig_transdc_resp-reg_receiver"/>
</dbReference>
<dbReference type="AlphaFoldDB" id="A0A251X371"/>
<dbReference type="Proteomes" id="UP000194664">
    <property type="component" value="Unassembled WGS sequence"/>
</dbReference>
<accession>A0A251X371</accession>
<dbReference type="OrthoDB" id="9800897at2"/>
<keyword evidence="4" id="KW-1185">Reference proteome</keyword>
<dbReference type="InterPro" id="IPR011006">
    <property type="entry name" value="CheY-like_superfamily"/>
</dbReference>
<proteinExistence type="predicted"/>
<dbReference type="RefSeq" id="WP_086450262.1">
    <property type="nucleotide sequence ID" value="NZ_MSPP01000001.1"/>
</dbReference>
<dbReference type="Gene3D" id="3.40.50.2300">
    <property type="match status" value="1"/>
</dbReference>
<dbReference type="CDD" id="cd17546">
    <property type="entry name" value="REC_hyHK_CKI1_RcsC-like"/>
    <property type="match status" value="1"/>
</dbReference>
<dbReference type="PANTHER" id="PTHR43228:SF1">
    <property type="entry name" value="TWO-COMPONENT RESPONSE REGULATOR ARR22"/>
    <property type="match status" value="1"/>
</dbReference>
<evidence type="ECO:0000259" key="2">
    <source>
        <dbReference type="PROSITE" id="PS50110"/>
    </source>
</evidence>
<dbReference type="EMBL" id="MSPP01000001">
    <property type="protein sequence ID" value="OUD10613.1"/>
    <property type="molecule type" value="Genomic_DNA"/>
</dbReference>
<dbReference type="PROSITE" id="PS50110">
    <property type="entry name" value="RESPONSE_REGULATORY"/>
    <property type="match status" value="1"/>
</dbReference>
<evidence type="ECO:0000313" key="4">
    <source>
        <dbReference type="Proteomes" id="UP000194664"/>
    </source>
</evidence>
<dbReference type="InterPro" id="IPR052048">
    <property type="entry name" value="ST_Response_Regulator"/>
</dbReference>
<keyword evidence="1" id="KW-0597">Phosphoprotein</keyword>
<gene>
    <name evidence="3" type="ORF">BVC71_03735</name>
</gene>
<dbReference type="SMART" id="SM00448">
    <property type="entry name" value="REC"/>
    <property type="match status" value="1"/>
</dbReference>
<comment type="caution">
    <text evidence="3">The sequence shown here is derived from an EMBL/GenBank/DDBJ whole genome shotgun (WGS) entry which is preliminary data.</text>
</comment>
<dbReference type="GO" id="GO:0000160">
    <property type="term" value="P:phosphorelay signal transduction system"/>
    <property type="evidence" value="ECO:0007669"/>
    <property type="project" value="InterPro"/>
</dbReference>
<protein>
    <submittedName>
        <fullName evidence="3">Two-component system response regulator</fullName>
    </submittedName>
</protein>
<sequence>MTGHPFKALIVDDATTVRMYHRSLVEEAGWATVEAENGVEAMEKVLDQPVDLMFVDVNMPIMDGYAFIKTARASEKVGQIPIVMISTEAQKIDRDKAFEAGANHYLVKPASPQDIANLLTLLSPEDPS</sequence>
<organism evidence="3 4">
    <name type="scientific">Marivivens niveibacter</name>
    <dbReference type="NCBI Taxonomy" id="1930667"/>
    <lineage>
        <taxon>Bacteria</taxon>
        <taxon>Pseudomonadati</taxon>
        <taxon>Pseudomonadota</taxon>
        <taxon>Alphaproteobacteria</taxon>
        <taxon>Rhodobacterales</taxon>
        <taxon>Paracoccaceae</taxon>
        <taxon>Marivivens group</taxon>
        <taxon>Marivivens</taxon>
    </lineage>
</organism>
<name>A0A251X371_9RHOB</name>
<evidence type="ECO:0000313" key="3">
    <source>
        <dbReference type="EMBL" id="OUD10613.1"/>
    </source>
</evidence>
<feature type="modified residue" description="4-aspartylphosphate" evidence="1">
    <location>
        <position position="56"/>
    </location>
</feature>
<dbReference type="PANTHER" id="PTHR43228">
    <property type="entry name" value="TWO-COMPONENT RESPONSE REGULATOR"/>
    <property type="match status" value="1"/>
</dbReference>